<proteinExistence type="predicted"/>
<protein>
    <submittedName>
        <fullName evidence="1">Uncharacterized protein</fullName>
    </submittedName>
</protein>
<evidence type="ECO:0000313" key="2">
    <source>
        <dbReference type="Proteomes" id="UP000295560"/>
    </source>
</evidence>
<evidence type="ECO:0000313" key="1">
    <source>
        <dbReference type="EMBL" id="TCK19831.1"/>
    </source>
</evidence>
<gene>
    <name evidence="1" type="ORF">EV378_3774</name>
</gene>
<keyword evidence="2" id="KW-1185">Reference proteome</keyword>
<dbReference type="EMBL" id="SMFZ01000002">
    <property type="protein sequence ID" value="TCK19831.1"/>
    <property type="molecule type" value="Genomic_DNA"/>
</dbReference>
<dbReference type="RefSeq" id="WP_132428134.1">
    <property type="nucleotide sequence ID" value="NZ_SMFZ01000002.1"/>
</dbReference>
<reference evidence="1 2" key="1">
    <citation type="submission" date="2019-03" db="EMBL/GenBank/DDBJ databases">
        <title>Sequencing the genomes of 1000 actinobacteria strains.</title>
        <authorList>
            <person name="Klenk H.-P."/>
        </authorList>
    </citation>
    <scope>NUCLEOTIDE SEQUENCE [LARGE SCALE GENOMIC DNA]</scope>
    <source>
        <strain evidence="1 2">DSM 44969</strain>
    </source>
</reference>
<name>A0A4R1HG53_PSEEN</name>
<comment type="caution">
    <text evidence="1">The sequence shown here is derived from an EMBL/GenBank/DDBJ whole genome shotgun (WGS) entry which is preliminary data.</text>
</comment>
<dbReference type="Proteomes" id="UP000295560">
    <property type="component" value="Unassembled WGS sequence"/>
</dbReference>
<accession>A0A4R1HG53</accession>
<dbReference type="AlphaFoldDB" id="A0A4R1HG53"/>
<organism evidence="1 2">
    <name type="scientific">Pseudonocardia endophytica</name>
    <dbReference type="NCBI Taxonomy" id="401976"/>
    <lineage>
        <taxon>Bacteria</taxon>
        <taxon>Bacillati</taxon>
        <taxon>Actinomycetota</taxon>
        <taxon>Actinomycetes</taxon>
        <taxon>Pseudonocardiales</taxon>
        <taxon>Pseudonocardiaceae</taxon>
        <taxon>Pseudonocardia</taxon>
    </lineage>
</organism>
<sequence>MPDGLHDPGPGLRWESVADIRASTWVEVPIDEGPLRWLRVVAVKPPSWTGERRWALSVADGPEEWWIKVAPGLVFRTCDRETPPG</sequence>